<dbReference type="Proteomes" id="UP000283522">
    <property type="component" value="Unassembled WGS sequence"/>
</dbReference>
<dbReference type="InterPro" id="IPR036779">
    <property type="entry name" value="LysM_dom_sf"/>
</dbReference>
<dbReference type="PROSITE" id="PS51782">
    <property type="entry name" value="LYSM"/>
    <property type="match status" value="1"/>
</dbReference>
<dbReference type="Gene3D" id="2.70.70.10">
    <property type="entry name" value="Glucose Permease (Domain IIA)"/>
    <property type="match status" value="1"/>
</dbReference>
<dbReference type="EMBL" id="QXML01000004">
    <property type="protein sequence ID" value="RIW15676.1"/>
    <property type="molecule type" value="Genomic_DNA"/>
</dbReference>
<name>A0A418PS29_9BACT</name>
<dbReference type="Pfam" id="PF01551">
    <property type="entry name" value="Peptidase_M23"/>
    <property type="match status" value="1"/>
</dbReference>
<proteinExistence type="predicted"/>
<dbReference type="OrthoDB" id="9805070at2"/>
<dbReference type="InterPro" id="IPR050570">
    <property type="entry name" value="Cell_wall_metabolism_enzyme"/>
</dbReference>
<evidence type="ECO:0000313" key="3">
    <source>
        <dbReference type="Proteomes" id="UP000283522"/>
    </source>
</evidence>
<dbReference type="SMART" id="SM00257">
    <property type="entry name" value="LysM"/>
    <property type="match status" value="1"/>
</dbReference>
<comment type="caution">
    <text evidence="2">The sequence shown here is derived from an EMBL/GenBank/DDBJ whole genome shotgun (WGS) entry which is preliminary data.</text>
</comment>
<evidence type="ECO:0000259" key="1">
    <source>
        <dbReference type="PROSITE" id="PS51782"/>
    </source>
</evidence>
<feature type="domain" description="LysM" evidence="1">
    <location>
        <begin position="301"/>
        <end position="345"/>
    </location>
</feature>
<dbReference type="Gene3D" id="3.10.350.10">
    <property type="entry name" value="LysM domain"/>
    <property type="match status" value="1"/>
</dbReference>
<dbReference type="InterPro" id="IPR011055">
    <property type="entry name" value="Dup_hybrid_motif"/>
</dbReference>
<sequence>MRNFILKIILGLILSIGFFEANAQVFPKIIKKNTTTNPANSQERRNIELRQFDEETYLRTLSSQTDSLIFQNNVNLARMRSIISEDENDLTWAPTNQLIRISEQIQIDSIWVTAYEYFSNWDSKKVDIYNFQIKDFQDSVTLKLYDIEAGEHWKMPLDQIKVNSVYGPRWGRGHYGTDLDLETGDPVYSAFDGIVRVRSYDRYGWGYYILVRHKNGLESLYGHLSKQLVEVGEELKAGEVVGKGGSTGRSTGPHLHYELRYRGLPFDPQKVYDFPNLTIAGPMFTISKELFGQVAQARAAAYHRVKRGENLGSIARKYGVTVSQLTRLNRISTRTILRIGQNLRVK</sequence>
<dbReference type="InterPro" id="IPR016047">
    <property type="entry name" value="M23ase_b-sheet_dom"/>
</dbReference>
<dbReference type="PANTHER" id="PTHR21666">
    <property type="entry name" value="PEPTIDASE-RELATED"/>
    <property type="match status" value="1"/>
</dbReference>
<accession>A0A418PS29</accession>
<dbReference type="CDD" id="cd12797">
    <property type="entry name" value="M23_peptidase"/>
    <property type="match status" value="1"/>
</dbReference>
<dbReference type="AlphaFoldDB" id="A0A418PS29"/>
<dbReference type="InterPro" id="IPR018392">
    <property type="entry name" value="LysM"/>
</dbReference>
<dbReference type="RefSeq" id="WP_119477574.1">
    <property type="nucleotide sequence ID" value="NZ_QXML01000004.1"/>
</dbReference>
<dbReference type="SUPFAM" id="SSF51261">
    <property type="entry name" value="Duplicated hybrid motif"/>
    <property type="match status" value="1"/>
</dbReference>
<evidence type="ECO:0000313" key="2">
    <source>
        <dbReference type="EMBL" id="RIW15676.1"/>
    </source>
</evidence>
<dbReference type="GO" id="GO:0004222">
    <property type="term" value="F:metalloendopeptidase activity"/>
    <property type="evidence" value="ECO:0007669"/>
    <property type="project" value="TreeGrafter"/>
</dbReference>
<protein>
    <submittedName>
        <fullName evidence="2">LysM peptidoglycan-binding domain-containing protein</fullName>
    </submittedName>
</protein>
<dbReference type="SUPFAM" id="SSF54106">
    <property type="entry name" value="LysM domain"/>
    <property type="match status" value="1"/>
</dbReference>
<reference evidence="2 3" key="1">
    <citation type="submission" date="2018-09" db="EMBL/GenBank/DDBJ databases">
        <authorList>
            <person name="Wang X."/>
            <person name="Du Z."/>
        </authorList>
    </citation>
    <scope>NUCLEOTIDE SEQUENCE [LARGE SCALE GENOMIC DNA]</scope>
    <source>
        <strain evidence="2 3">N3</strain>
    </source>
</reference>
<gene>
    <name evidence="2" type="ORF">D0X99_09625</name>
</gene>
<dbReference type="CDD" id="cd00118">
    <property type="entry name" value="LysM"/>
    <property type="match status" value="1"/>
</dbReference>
<keyword evidence="3" id="KW-1185">Reference proteome</keyword>
<organism evidence="2 3">
    <name type="scientific">Algoriphagus lacus</name>
    <dbReference type="NCBI Taxonomy" id="2056311"/>
    <lineage>
        <taxon>Bacteria</taxon>
        <taxon>Pseudomonadati</taxon>
        <taxon>Bacteroidota</taxon>
        <taxon>Cytophagia</taxon>
        <taxon>Cytophagales</taxon>
        <taxon>Cyclobacteriaceae</taxon>
        <taxon>Algoriphagus</taxon>
    </lineage>
</organism>
<dbReference type="PANTHER" id="PTHR21666:SF270">
    <property type="entry name" value="MUREIN HYDROLASE ACTIVATOR ENVC"/>
    <property type="match status" value="1"/>
</dbReference>
<dbReference type="Pfam" id="PF01476">
    <property type="entry name" value="LysM"/>
    <property type="match status" value="1"/>
</dbReference>